<dbReference type="Pfam" id="PF02743">
    <property type="entry name" value="dCache_1"/>
    <property type="match status" value="1"/>
</dbReference>
<dbReference type="GO" id="GO:1902201">
    <property type="term" value="P:negative regulation of bacterial-type flagellum-dependent cell motility"/>
    <property type="evidence" value="ECO:0007669"/>
    <property type="project" value="TreeGrafter"/>
</dbReference>
<keyword evidence="6" id="KW-0472">Membrane</keyword>
<dbReference type="NCBIfam" id="TIGR00254">
    <property type="entry name" value="GGDEF"/>
    <property type="match status" value="1"/>
</dbReference>
<feature type="domain" description="GGDEF" evidence="10">
    <location>
        <begin position="368"/>
        <end position="504"/>
    </location>
</feature>
<reference evidence="11 12" key="1">
    <citation type="submission" date="2019-11" db="EMBL/GenBank/DDBJ databases">
        <title>Draft Genome Sequences of Six Type Strains of the Genus Massilia.</title>
        <authorList>
            <person name="Miess H."/>
            <person name="Frediansyah A."/>
            <person name="Goeker M."/>
            <person name="Gross H."/>
        </authorList>
    </citation>
    <scope>NUCLEOTIDE SEQUENCE [LARGE SCALE GENOMIC DNA]</scope>
    <source>
        <strain evidence="11 12">DSM 17513</strain>
    </source>
</reference>
<dbReference type="InterPro" id="IPR033479">
    <property type="entry name" value="dCache_1"/>
</dbReference>
<dbReference type="EC" id="2.7.7.65" evidence="2"/>
<dbReference type="InterPro" id="IPR043128">
    <property type="entry name" value="Rev_trsase/Diguanyl_cyclase"/>
</dbReference>
<dbReference type="Pfam" id="PF00990">
    <property type="entry name" value="GGDEF"/>
    <property type="match status" value="1"/>
</dbReference>
<dbReference type="CDD" id="cd12915">
    <property type="entry name" value="PDC2_DGC_like"/>
    <property type="match status" value="1"/>
</dbReference>
<keyword evidence="5" id="KW-1133">Transmembrane helix</keyword>
<name>A0A6I3XW35_9BURK</name>
<comment type="catalytic activity">
    <reaction evidence="7">
        <text>2 GTP = 3',3'-c-di-GMP + 2 diphosphate</text>
        <dbReference type="Rhea" id="RHEA:24898"/>
        <dbReference type="ChEBI" id="CHEBI:33019"/>
        <dbReference type="ChEBI" id="CHEBI:37565"/>
        <dbReference type="ChEBI" id="CHEBI:58805"/>
        <dbReference type="EC" id="2.7.7.65"/>
    </reaction>
</comment>
<evidence type="ECO:0000313" key="12">
    <source>
        <dbReference type="Proteomes" id="UP000431684"/>
    </source>
</evidence>
<dbReference type="RefSeq" id="WP_155711579.1">
    <property type="nucleotide sequence ID" value="NZ_BMWU01000015.1"/>
</dbReference>
<evidence type="ECO:0000256" key="8">
    <source>
        <dbReference type="SAM" id="Coils"/>
    </source>
</evidence>
<dbReference type="Gene3D" id="3.30.450.20">
    <property type="entry name" value="PAS domain"/>
    <property type="match status" value="2"/>
</dbReference>
<keyword evidence="4" id="KW-0812">Transmembrane</keyword>
<evidence type="ECO:0000313" key="11">
    <source>
        <dbReference type="EMBL" id="MUI15955.1"/>
    </source>
</evidence>
<proteinExistence type="predicted"/>
<dbReference type="PANTHER" id="PTHR45138:SF9">
    <property type="entry name" value="DIGUANYLATE CYCLASE DGCM-RELATED"/>
    <property type="match status" value="1"/>
</dbReference>
<dbReference type="Gene3D" id="3.30.70.270">
    <property type="match status" value="1"/>
</dbReference>
<comment type="caution">
    <text evidence="11">The sequence shown here is derived from an EMBL/GenBank/DDBJ whole genome shotgun (WGS) entry which is preliminary data.</text>
</comment>
<dbReference type="FunFam" id="3.30.70.270:FF:000001">
    <property type="entry name" value="Diguanylate cyclase domain protein"/>
    <property type="match status" value="1"/>
</dbReference>
<accession>A0A6I3XW35</accession>
<dbReference type="SUPFAM" id="SSF55073">
    <property type="entry name" value="Nucleotide cyclase"/>
    <property type="match status" value="1"/>
</dbReference>
<gene>
    <name evidence="11" type="ORF">GJV26_26355</name>
</gene>
<dbReference type="GO" id="GO:0005886">
    <property type="term" value="C:plasma membrane"/>
    <property type="evidence" value="ECO:0007669"/>
    <property type="project" value="UniProtKB-SubCell"/>
</dbReference>
<sequence>MSRISTARATAWCLIALTIFLVVLEAWSRHTAYRSLLAQNSIAVENVAQAAEEHVEGAMNTVSWLLDGIVERVETDGIEPGEQGRLQDYLTTRLNKKNSALQGLFVHDARGALLVATDAHWARGVTAAGRAYFDHHRLRADRELHIGPPIVSRITGEWVITLSRRWNDREGRFAGIVLATIPVRYFEQYYDRFSVGKQGSLMLALADGTVVAGRPAGKGLIGTSAAGTPFFAFAQRSGPRGTAMLKAHFDQTERLMSYRRVEDYPLMVVAALAKEEILASWWEVTRRECAAIGVMLAMVCVLGGWLVSHIRLKQRLQHQLQLAQADLQAKNATLDRLARTDALTGLDNRRHFDERMAAETARAAREGTCVSLVLVDIDFFKRYNDMHGHTAGDDCLRIVAAALGSAAHRPADMAARYGGEEFAILLPGTDGDGALQVAESARAAVRSLALPHEANTAGIVTISAGVASFFPDDADEARALIEAADGALYRAKEAGRNRVEAASTRPGGATPACRRPG</sequence>
<dbReference type="OrthoDB" id="9813903at2"/>
<dbReference type="CDD" id="cd12914">
    <property type="entry name" value="PDC1_DGC_like"/>
    <property type="match status" value="1"/>
</dbReference>
<evidence type="ECO:0000259" key="10">
    <source>
        <dbReference type="PROSITE" id="PS50887"/>
    </source>
</evidence>
<keyword evidence="12" id="KW-1185">Reference proteome</keyword>
<dbReference type="Proteomes" id="UP000431684">
    <property type="component" value="Unassembled WGS sequence"/>
</dbReference>
<evidence type="ECO:0000256" key="3">
    <source>
        <dbReference type="ARBA" id="ARBA00022475"/>
    </source>
</evidence>
<keyword evidence="3" id="KW-1003">Cell membrane</keyword>
<dbReference type="GO" id="GO:0043709">
    <property type="term" value="P:cell adhesion involved in single-species biofilm formation"/>
    <property type="evidence" value="ECO:0007669"/>
    <property type="project" value="TreeGrafter"/>
</dbReference>
<evidence type="ECO:0000256" key="2">
    <source>
        <dbReference type="ARBA" id="ARBA00012528"/>
    </source>
</evidence>
<dbReference type="GO" id="GO:0052621">
    <property type="term" value="F:diguanylate cyclase activity"/>
    <property type="evidence" value="ECO:0007669"/>
    <property type="project" value="UniProtKB-EC"/>
</dbReference>
<dbReference type="CDD" id="cd01949">
    <property type="entry name" value="GGDEF"/>
    <property type="match status" value="1"/>
</dbReference>
<dbReference type="AlphaFoldDB" id="A0A6I3XW35"/>
<feature type="region of interest" description="Disordered" evidence="9">
    <location>
        <begin position="496"/>
        <end position="517"/>
    </location>
</feature>
<dbReference type="PANTHER" id="PTHR45138">
    <property type="entry name" value="REGULATORY COMPONENTS OF SENSORY TRANSDUCTION SYSTEM"/>
    <property type="match status" value="1"/>
</dbReference>
<dbReference type="EMBL" id="WNWM01000002">
    <property type="protein sequence ID" value="MUI15955.1"/>
    <property type="molecule type" value="Genomic_DNA"/>
</dbReference>
<organism evidence="11 12">
    <name type="scientific">Pseudoduganella dura</name>
    <dbReference type="NCBI Taxonomy" id="321982"/>
    <lineage>
        <taxon>Bacteria</taxon>
        <taxon>Pseudomonadati</taxon>
        <taxon>Pseudomonadota</taxon>
        <taxon>Betaproteobacteria</taxon>
        <taxon>Burkholderiales</taxon>
        <taxon>Oxalobacteraceae</taxon>
        <taxon>Telluria group</taxon>
        <taxon>Pseudoduganella</taxon>
    </lineage>
</organism>
<protein>
    <recommendedName>
        <fullName evidence="2">diguanylate cyclase</fullName>
        <ecNumber evidence="2">2.7.7.65</ecNumber>
    </recommendedName>
</protein>
<dbReference type="InterPro" id="IPR029787">
    <property type="entry name" value="Nucleotide_cyclase"/>
</dbReference>
<evidence type="ECO:0000256" key="4">
    <source>
        <dbReference type="ARBA" id="ARBA00022692"/>
    </source>
</evidence>
<evidence type="ECO:0000256" key="1">
    <source>
        <dbReference type="ARBA" id="ARBA00004651"/>
    </source>
</evidence>
<evidence type="ECO:0000256" key="9">
    <source>
        <dbReference type="SAM" id="MobiDB-lite"/>
    </source>
</evidence>
<evidence type="ECO:0000256" key="7">
    <source>
        <dbReference type="ARBA" id="ARBA00034247"/>
    </source>
</evidence>
<dbReference type="InterPro" id="IPR050469">
    <property type="entry name" value="Diguanylate_Cyclase"/>
</dbReference>
<comment type="subcellular location">
    <subcellularLocation>
        <location evidence="1">Cell membrane</location>
        <topology evidence="1">Multi-pass membrane protein</topology>
    </subcellularLocation>
</comment>
<evidence type="ECO:0000256" key="6">
    <source>
        <dbReference type="ARBA" id="ARBA00023136"/>
    </source>
</evidence>
<evidence type="ECO:0000256" key="5">
    <source>
        <dbReference type="ARBA" id="ARBA00022989"/>
    </source>
</evidence>
<dbReference type="PROSITE" id="PS50887">
    <property type="entry name" value="GGDEF"/>
    <property type="match status" value="1"/>
</dbReference>
<dbReference type="SMART" id="SM00267">
    <property type="entry name" value="GGDEF"/>
    <property type="match status" value="1"/>
</dbReference>
<dbReference type="InterPro" id="IPR000160">
    <property type="entry name" value="GGDEF_dom"/>
</dbReference>
<feature type="coiled-coil region" evidence="8">
    <location>
        <begin position="313"/>
        <end position="340"/>
    </location>
</feature>
<keyword evidence="8" id="KW-0175">Coiled coil</keyword>